<keyword evidence="5 7" id="KW-0732">Signal</keyword>
<evidence type="ECO:0000256" key="1">
    <source>
        <dbReference type="ARBA" id="ARBA00004613"/>
    </source>
</evidence>
<protein>
    <submittedName>
        <fullName evidence="9">Protein RALF-like 19</fullName>
    </submittedName>
</protein>
<evidence type="ECO:0000313" key="9">
    <source>
        <dbReference type="RefSeq" id="XP_022727115.1"/>
    </source>
</evidence>
<comment type="similarity">
    <text evidence="2">Belongs to the plant rapid alkalinization factor (RALF) family.</text>
</comment>
<dbReference type="InterPro" id="IPR008801">
    <property type="entry name" value="RALF"/>
</dbReference>
<dbReference type="AlphaFoldDB" id="A0A6P5XFT0"/>
<comment type="subcellular location">
    <subcellularLocation>
        <location evidence="1">Secreted</location>
    </subcellularLocation>
</comment>
<organism evidence="8 9">
    <name type="scientific">Durio zibethinus</name>
    <name type="common">Durian</name>
    <dbReference type="NCBI Taxonomy" id="66656"/>
    <lineage>
        <taxon>Eukaryota</taxon>
        <taxon>Viridiplantae</taxon>
        <taxon>Streptophyta</taxon>
        <taxon>Embryophyta</taxon>
        <taxon>Tracheophyta</taxon>
        <taxon>Spermatophyta</taxon>
        <taxon>Magnoliopsida</taxon>
        <taxon>eudicotyledons</taxon>
        <taxon>Gunneridae</taxon>
        <taxon>Pentapetalae</taxon>
        <taxon>rosids</taxon>
        <taxon>malvids</taxon>
        <taxon>Malvales</taxon>
        <taxon>Malvaceae</taxon>
        <taxon>Helicteroideae</taxon>
        <taxon>Durio</taxon>
    </lineage>
</organism>
<dbReference type="GO" id="GO:0019722">
    <property type="term" value="P:calcium-mediated signaling"/>
    <property type="evidence" value="ECO:0007669"/>
    <property type="project" value="TreeGrafter"/>
</dbReference>
<accession>A0A6P5XFT0</accession>
<evidence type="ECO:0000313" key="8">
    <source>
        <dbReference type="Proteomes" id="UP000515121"/>
    </source>
</evidence>
<proteinExistence type="inferred from homology"/>
<dbReference type="RefSeq" id="XP_022727115.1">
    <property type="nucleotide sequence ID" value="XM_022871380.1"/>
</dbReference>
<dbReference type="Proteomes" id="UP000515121">
    <property type="component" value="Unplaced"/>
</dbReference>
<dbReference type="GO" id="GO:0009506">
    <property type="term" value="C:plasmodesma"/>
    <property type="evidence" value="ECO:0007669"/>
    <property type="project" value="TreeGrafter"/>
</dbReference>
<keyword evidence="6" id="KW-1015">Disulfide bond</keyword>
<evidence type="ECO:0000256" key="7">
    <source>
        <dbReference type="SAM" id="SignalP"/>
    </source>
</evidence>
<dbReference type="OrthoDB" id="1863600at2759"/>
<evidence type="ECO:0000256" key="4">
    <source>
        <dbReference type="ARBA" id="ARBA00022702"/>
    </source>
</evidence>
<feature type="chain" id="PRO_5028339953" evidence="7">
    <location>
        <begin position="24"/>
        <end position="127"/>
    </location>
</feature>
<name>A0A6P5XFT0_DURZI</name>
<reference evidence="9" key="1">
    <citation type="submission" date="2025-08" db="UniProtKB">
        <authorList>
            <consortium name="RefSeq"/>
        </authorList>
    </citation>
    <scope>IDENTIFICATION</scope>
    <source>
        <tissue evidence="9">Fruit stalk</tissue>
    </source>
</reference>
<gene>
    <name evidence="9" type="primary">LOC111283029</name>
</gene>
<dbReference type="GO" id="GO:0005179">
    <property type="term" value="F:hormone activity"/>
    <property type="evidence" value="ECO:0007669"/>
    <property type="project" value="UniProtKB-KW"/>
</dbReference>
<keyword evidence="4" id="KW-0372">Hormone</keyword>
<evidence type="ECO:0000256" key="6">
    <source>
        <dbReference type="ARBA" id="ARBA00023157"/>
    </source>
</evidence>
<evidence type="ECO:0000256" key="5">
    <source>
        <dbReference type="ARBA" id="ARBA00022729"/>
    </source>
</evidence>
<dbReference type="PANTHER" id="PTHR33136:SF89">
    <property type="entry name" value="PROTEIN RALF-LIKE 19"/>
    <property type="match status" value="1"/>
</dbReference>
<dbReference type="PANTHER" id="PTHR33136">
    <property type="entry name" value="RAPID ALKALINIZATION FACTOR-LIKE"/>
    <property type="match status" value="1"/>
</dbReference>
<dbReference type="GO" id="GO:0040008">
    <property type="term" value="P:regulation of growth"/>
    <property type="evidence" value="ECO:0007669"/>
    <property type="project" value="UniProtKB-ARBA"/>
</dbReference>
<keyword evidence="3" id="KW-0964">Secreted</keyword>
<feature type="signal peptide" evidence="7">
    <location>
        <begin position="1"/>
        <end position="23"/>
    </location>
</feature>
<dbReference type="KEGG" id="dzi:111283029"/>
<dbReference type="GO" id="GO:0005576">
    <property type="term" value="C:extracellular region"/>
    <property type="evidence" value="ECO:0007669"/>
    <property type="project" value="UniProtKB-SubCell"/>
</dbReference>
<evidence type="ECO:0000256" key="2">
    <source>
        <dbReference type="ARBA" id="ARBA00009178"/>
    </source>
</evidence>
<evidence type="ECO:0000256" key="3">
    <source>
        <dbReference type="ARBA" id="ARBA00022525"/>
    </source>
</evidence>
<keyword evidence="8" id="KW-1185">Reference proteome</keyword>
<sequence length="127" mass="14186">MNIRLSFALLIIFLALSAELSSSYGNMHWSRTSFSSTVRDGTLGAMQTCHGLFGECIGNDEETVMESDISRRALAGRKRYISYGALKRDRVPCNRRGHSYYNCGAPGRANPYNRGCSVITHCYRYTG</sequence>
<dbReference type="Pfam" id="PF05498">
    <property type="entry name" value="RALF"/>
    <property type="match status" value="1"/>
</dbReference>
<dbReference type="GeneID" id="111283029"/>